<keyword evidence="4" id="KW-1133">Transmembrane helix</keyword>
<accession>A0A6U5EWU1</accession>
<protein>
    <submittedName>
        <fullName evidence="6">Uncharacterized protein</fullName>
    </submittedName>
</protein>
<dbReference type="Gene3D" id="1.25.40.10">
    <property type="entry name" value="Tetratricopeptide repeat domain"/>
    <property type="match status" value="2"/>
</dbReference>
<name>A0A6U5EWU1_9STRA</name>
<keyword evidence="4" id="KW-0472">Membrane</keyword>
<feature type="repeat" description="TPR" evidence="3">
    <location>
        <begin position="211"/>
        <end position="244"/>
    </location>
</feature>
<dbReference type="EMBL" id="HBFR01011576">
    <property type="protein sequence ID" value="CAD8881170.1"/>
    <property type="molecule type" value="Transcribed_RNA"/>
</dbReference>
<reference evidence="6" key="1">
    <citation type="submission" date="2021-01" db="EMBL/GenBank/DDBJ databases">
        <authorList>
            <person name="Corre E."/>
            <person name="Pelletier E."/>
            <person name="Niang G."/>
            <person name="Scheremetjew M."/>
            <person name="Finn R."/>
            <person name="Kale V."/>
            <person name="Holt S."/>
            <person name="Cochrane G."/>
            <person name="Meng A."/>
            <person name="Brown T."/>
            <person name="Cohen L."/>
        </authorList>
    </citation>
    <scope>NUCLEOTIDE SEQUENCE</scope>
    <source>
        <strain evidence="6">308</strain>
    </source>
</reference>
<keyword evidence="1" id="KW-0677">Repeat</keyword>
<dbReference type="PANTHER" id="PTHR45641">
    <property type="entry name" value="TETRATRICOPEPTIDE REPEAT PROTEIN (AFU_ORTHOLOGUE AFUA_6G03870)"/>
    <property type="match status" value="1"/>
</dbReference>
<evidence type="ECO:0000256" key="4">
    <source>
        <dbReference type="SAM" id="Phobius"/>
    </source>
</evidence>
<organism evidence="6">
    <name type="scientific">Corethron hystrix</name>
    <dbReference type="NCBI Taxonomy" id="216773"/>
    <lineage>
        <taxon>Eukaryota</taxon>
        <taxon>Sar</taxon>
        <taxon>Stramenopiles</taxon>
        <taxon>Ochrophyta</taxon>
        <taxon>Bacillariophyta</taxon>
        <taxon>Coscinodiscophyceae</taxon>
        <taxon>Corethrophycidae</taxon>
        <taxon>Corethrales</taxon>
        <taxon>Corethraceae</taxon>
        <taxon>Corethron</taxon>
    </lineage>
</organism>
<gene>
    <name evidence="5" type="ORF">CHYS00102_LOCUS8357</name>
    <name evidence="6" type="ORF">CHYS00102_LOCUS8358</name>
</gene>
<feature type="transmembrane region" description="Helical" evidence="4">
    <location>
        <begin position="21"/>
        <end position="40"/>
    </location>
</feature>
<sequence length="455" mass="51886">MSKKKQKNDATERMATRRHRQFMLATAPITIGIVIFFYLITENARVNHEYLHEWKDVIHSLNCLNMSNEGKQTLVDEIGDYVMLRDLLIGIGDSNVKNLTKRKTCFEEAMVIQNDKLGMGPWYDALSIDLVEKIAQVFFVNGDTNSSKVKHEEVLEMKTALLGPNHLDVALYSCKVGELRLNTGDGRGAMKALQQALRIRRLHYADDLDVALILSKIGTAHHHLKNYDDAIQAYYEAANIRRKELGTHSPEVAEMYNKMGMVHLSKGKHFYQNEKFRDAGIAFDMALTALRAVMGDDNRYVFELLLAIGDVCIELQQYERVISFLTDARNIMRPALNQPGAMDFLAPNAYQLYVEISIKVATAYIILLNFDEGLKHFFEAREIMIREKGIYNLNVGDIHTDIGFVYYSQGTDDSLSLAKAACEKAQEIFNYIELEEDNIMVEKNKKCIYLLGKTK</sequence>
<dbReference type="EMBL" id="HBFR01011577">
    <property type="protein sequence ID" value="CAD8881171.1"/>
    <property type="molecule type" value="Transcribed_RNA"/>
</dbReference>
<dbReference type="InterPro" id="IPR019734">
    <property type="entry name" value="TPR_rpt"/>
</dbReference>
<dbReference type="SUPFAM" id="SSF48452">
    <property type="entry name" value="TPR-like"/>
    <property type="match status" value="1"/>
</dbReference>
<evidence type="ECO:0000256" key="2">
    <source>
        <dbReference type="ARBA" id="ARBA00022803"/>
    </source>
</evidence>
<proteinExistence type="predicted"/>
<evidence type="ECO:0000256" key="1">
    <source>
        <dbReference type="ARBA" id="ARBA00022737"/>
    </source>
</evidence>
<evidence type="ECO:0000313" key="5">
    <source>
        <dbReference type="EMBL" id="CAD8881170.1"/>
    </source>
</evidence>
<keyword evidence="2 3" id="KW-0802">TPR repeat</keyword>
<dbReference type="Pfam" id="PF13424">
    <property type="entry name" value="TPR_12"/>
    <property type="match status" value="1"/>
</dbReference>
<dbReference type="PANTHER" id="PTHR45641:SF19">
    <property type="entry name" value="NEPHROCYSTIN-3"/>
    <property type="match status" value="1"/>
</dbReference>
<dbReference type="AlphaFoldDB" id="A0A6U5EWU1"/>
<keyword evidence="4" id="KW-0812">Transmembrane</keyword>
<dbReference type="SMART" id="SM00028">
    <property type="entry name" value="TPR"/>
    <property type="match status" value="3"/>
</dbReference>
<dbReference type="InterPro" id="IPR011990">
    <property type="entry name" value="TPR-like_helical_dom_sf"/>
</dbReference>
<evidence type="ECO:0000313" key="6">
    <source>
        <dbReference type="EMBL" id="CAD8881171.1"/>
    </source>
</evidence>
<evidence type="ECO:0000256" key="3">
    <source>
        <dbReference type="PROSITE-ProRule" id="PRU00339"/>
    </source>
</evidence>
<dbReference type="PROSITE" id="PS50005">
    <property type="entry name" value="TPR"/>
    <property type="match status" value="1"/>
</dbReference>